<dbReference type="OrthoDB" id="9762555at2"/>
<evidence type="ECO:0000256" key="1">
    <source>
        <dbReference type="SAM" id="SignalP"/>
    </source>
</evidence>
<sequence length="424" mass="45822">MRLRVLMLAVILGSLASGLVALLAPQEAEAIPAFSRQTGESCSTCHTAFPKLNQTGQNFRTNGFRFPEDKEWFDIQDMKHVPISGEVEVEAEFTKERGVGAGGQETLLKIDEVALLAGAPIGKEGRASAYGVLDFSQGNVNVGQAYGQVNDLLGQQGHGLLNVKVGQFDIALPFLSHSQRVIKQRYFAQEALGILGARRNGGSTEAEAPEVYNTGVELNGHLIQKELLGGITHRYAIGIFQPKSLGGINHLGFPGLYATYSIHFLERFTLGAIYKRDVVTSALDPFTADGKKGVDKWGIAGEVKLGPFIATAGYFRSDGLPSTGNGALTTATHNRALQNYMAEVLFIPHDIPFIPNKKFVLGGRFDHIDQELAQSSSRTTLMGRYYIAPSVYLQGEWRVHDGGGVAGASSQDSYAARGFLVALY</sequence>
<dbReference type="EMBL" id="CZQA01000013">
    <property type="protein sequence ID" value="CUS39216.1"/>
    <property type="molecule type" value="Genomic_DNA"/>
</dbReference>
<dbReference type="STRING" id="1742972.COMA1_70093"/>
<evidence type="ECO:0000313" key="3">
    <source>
        <dbReference type="Proteomes" id="UP000199032"/>
    </source>
</evidence>
<reference evidence="2 3" key="1">
    <citation type="submission" date="2015-10" db="EMBL/GenBank/DDBJ databases">
        <authorList>
            <person name="Gilbert D.G."/>
        </authorList>
    </citation>
    <scope>NUCLEOTIDE SEQUENCE [LARGE SCALE GENOMIC DNA]</scope>
    <source>
        <strain evidence="2">COMA1</strain>
    </source>
</reference>
<keyword evidence="3" id="KW-1185">Reference proteome</keyword>
<dbReference type="SUPFAM" id="SSF56935">
    <property type="entry name" value="Porins"/>
    <property type="match status" value="1"/>
</dbReference>
<proteinExistence type="predicted"/>
<dbReference type="RefSeq" id="WP_090751130.1">
    <property type="nucleotide sequence ID" value="NZ_CZQA01000013.1"/>
</dbReference>
<feature type="signal peptide" evidence="1">
    <location>
        <begin position="1"/>
        <end position="23"/>
    </location>
</feature>
<gene>
    <name evidence="2" type="ORF">COMA1_70093</name>
</gene>
<organism evidence="2 3">
    <name type="scientific">Candidatus Nitrospira nitrosa</name>
    <dbReference type="NCBI Taxonomy" id="1742972"/>
    <lineage>
        <taxon>Bacteria</taxon>
        <taxon>Pseudomonadati</taxon>
        <taxon>Nitrospirota</taxon>
        <taxon>Nitrospiria</taxon>
        <taxon>Nitrospirales</taxon>
        <taxon>Nitrospiraceae</taxon>
        <taxon>Nitrospira</taxon>
    </lineage>
</organism>
<keyword evidence="1" id="KW-0732">Signal</keyword>
<evidence type="ECO:0000313" key="2">
    <source>
        <dbReference type="EMBL" id="CUS39216.1"/>
    </source>
</evidence>
<feature type="chain" id="PRO_5006624203" description="Cytochrome c" evidence="1">
    <location>
        <begin position="24"/>
        <end position="424"/>
    </location>
</feature>
<name>A0A0S4LRG6_9BACT</name>
<dbReference type="Proteomes" id="UP000199032">
    <property type="component" value="Unassembled WGS sequence"/>
</dbReference>
<accession>A0A0S4LRG6</accession>
<evidence type="ECO:0008006" key="4">
    <source>
        <dbReference type="Google" id="ProtNLM"/>
    </source>
</evidence>
<dbReference type="AlphaFoldDB" id="A0A0S4LRG6"/>
<protein>
    <recommendedName>
        <fullName evidence="4">Cytochrome c</fullName>
    </recommendedName>
</protein>